<dbReference type="EMBL" id="JAQLYE010000006">
    <property type="protein sequence ID" value="MDB8017279.1"/>
    <property type="molecule type" value="Genomic_DNA"/>
</dbReference>
<name>A0AAP3V981_9FIRM</name>
<organism evidence="1 2">
    <name type="scientific">Agathobacter rectalis</name>
    <dbReference type="NCBI Taxonomy" id="39491"/>
    <lineage>
        <taxon>Bacteria</taxon>
        <taxon>Bacillati</taxon>
        <taxon>Bacillota</taxon>
        <taxon>Clostridia</taxon>
        <taxon>Lachnospirales</taxon>
        <taxon>Lachnospiraceae</taxon>
        <taxon>Agathobacter</taxon>
    </lineage>
</organism>
<dbReference type="Proteomes" id="UP001212823">
    <property type="component" value="Unassembled WGS sequence"/>
</dbReference>
<accession>A0AAP3V981</accession>
<protein>
    <submittedName>
        <fullName evidence="1">Uncharacterized protein</fullName>
    </submittedName>
</protein>
<evidence type="ECO:0000313" key="1">
    <source>
        <dbReference type="EMBL" id="MDB8017279.1"/>
    </source>
</evidence>
<sequence>MAVYAVDFDDTLAITRFPEIIEAKPKIVAAVKLLKAQGHKVILWTSRAGKDLEAAVEWCKAQGIVFDAINAPLPEQTAMWGNDTRKIYADFYIDDKAMRVEELEVIMDQIVDIVDKYKVSQ</sequence>
<dbReference type="PIRSF" id="PIRSF020079">
    <property type="entry name" value="UCP020079"/>
    <property type="match status" value="1"/>
</dbReference>
<comment type="caution">
    <text evidence="1">The sequence shown here is derived from an EMBL/GenBank/DDBJ whole genome shotgun (WGS) entry which is preliminary data.</text>
</comment>
<proteinExistence type="predicted"/>
<dbReference type="RefSeq" id="WP_195371537.1">
    <property type="nucleotide sequence ID" value="NZ_JADPAO010000009.1"/>
</dbReference>
<dbReference type="AlphaFoldDB" id="A0AAP3V981"/>
<dbReference type="SUPFAM" id="SSF56784">
    <property type="entry name" value="HAD-like"/>
    <property type="match status" value="1"/>
</dbReference>
<gene>
    <name evidence="1" type="ORF">PNE45_04450</name>
</gene>
<dbReference type="InterPro" id="IPR016769">
    <property type="entry name" value="Phage_SP01_Orf1"/>
</dbReference>
<dbReference type="Gene3D" id="3.40.50.1000">
    <property type="entry name" value="HAD superfamily/HAD-like"/>
    <property type="match status" value="1"/>
</dbReference>
<evidence type="ECO:0000313" key="2">
    <source>
        <dbReference type="Proteomes" id="UP001212823"/>
    </source>
</evidence>
<dbReference type="InterPro" id="IPR023214">
    <property type="entry name" value="HAD_sf"/>
</dbReference>
<reference evidence="1" key="1">
    <citation type="submission" date="2023-01" db="EMBL/GenBank/DDBJ databases">
        <title>Human gut microbiome strain richness.</title>
        <authorList>
            <person name="Chen-Liaw A."/>
        </authorList>
    </citation>
    <scope>NUCLEOTIDE SEQUENCE</scope>
    <source>
        <strain evidence="1">1001283st1_D2_1001283B150209_150212</strain>
    </source>
</reference>
<dbReference type="InterPro" id="IPR036412">
    <property type="entry name" value="HAD-like_sf"/>
</dbReference>